<dbReference type="InterPro" id="IPR050320">
    <property type="entry name" value="N5-glutamine_MTase"/>
</dbReference>
<proteinExistence type="inferred from homology"/>
<dbReference type="InterPro" id="IPR029063">
    <property type="entry name" value="SAM-dependent_MTases_sf"/>
</dbReference>
<keyword evidence="9" id="KW-1185">Reference proteome</keyword>
<dbReference type="STRING" id="1384049.CD29_02105"/>
<comment type="catalytic activity">
    <reaction evidence="4 5">
        <text>L-glutaminyl-[peptide chain release factor] + S-adenosyl-L-methionine = N(5)-methyl-L-glutaminyl-[peptide chain release factor] + S-adenosyl-L-homocysteine + H(+)</text>
        <dbReference type="Rhea" id="RHEA:42896"/>
        <dbReference type="Rhea" id="RHEA-COMP:10271"/>
        <dbReference type="Rhea" id="RHEA-COMP:10272"/>
        <dbReference type="ChEBI" id="CHEBI:15378"/>
        <dbReference type="ChEBI" id="CHEBI:30011"/>
        <dbReference type="ChEBI" id="CHEBI:57856"/>
        <dbReference type="ChEBI" id="CHEBI:59789"/>
        <dbReference type="ChEBI" id="CHEBI:61891"/>
        <dbReference type="EC" id="2.1.1.297"/>
    </reaction>
</comment>
<evidence type="ECO:0000256" key="4">
    <source>
        <dbReference type="ARBA" id="ARBA00048391"/>
    </source>
</evidence>
<keyword evidence="2 5" id="KW-0808">Transferase</keyword>
<dbReference type="Proteomes" id="UP000030416">
    <property type="component" value="Unassembled WGS sequence"/>
</dbReference>
<dbReference type="HAMAP" id="MF_02126">
    <property type="entry name" value="RF_methyltr_PrmC"/>
    <property type="match status" value="1"/>
</dbReference>
<feature type="binding site" evidence="5">
    <location>
        <position position="149"/>
    </location>
    <ligand>
        <name>S-adenosyl-L-methionine</name>
        <dbReference type="ChEBI" id="CHEBI:59789"/>
    </ligand>
</feature>
<evidence type="ECO:0000256" key="2">
    <source>
        <dbReference type="ARBA" id="ARBA00022679"/>
    </source>
</evidence>
<dbReference type="GO" id="GO:0102559">
    <property type="term" value="F:peptide chain release factor N(5)-glutamine methyltransferase activity"/>
    <property type="evidence" value="ECO:0007669"/>
    <property type="project" value="UniProtKB-EC"/>
</dbReference>
<dbReference type="GO" id="GO:0032259">
    <property type="term" value="P:methylation"/>
    <property type="evidence" value="ECO:0007669"/>
    <property type="project" value="UniProtKB-KW"/>
</dbReference>
<gene>
    <name evidence="5" type="primary">prmC</name>
    <name evidence="8" type="ORF">CD29_02105</name>
</gene>
<dbReference type="NCBIfam" id="TIGR00536">
    <property type="entry name" value="hemK_fam"/>
    <property type="match status" value="1"/>
</dbReference>
<evidence type="ECO:0000313" key="8">
    <source>
        <dbReference type="EMBL" id="KGR80173.1"/>
    </source>
</evidence>
<dbReference type="Pfam" id="PF17827">
    <property type="entry name" value="PrmC_N"/>
    <property type="match status" value="1"/>
</dbReference>
<dbReference type="InterPro" id="IPR002052">
    <property type="entry name" value="DNA_methylase_N6_adenine_CS"/>
</dbReference>
<dbReference type="InterPro" id="IPR007848">
    <property type="entry name" value="Small_mtfrase_dom"/>
</dbReference>
<evidence type="ECO:0000259" key="7">
    <source>
        <dbReference type="Pfam" id="PF17827"/>
    </source>
</evidence>
<accession>A0A0A3IBH5</accession>
<comment type="function">
    <text evidence="5">Methylates the class 1 translation termination release factors RF1/PrfA and RF2/PrfB on the glutamine residue of the universally conserved GGQ motif.</text>
</comment>
<dbReference type="GO" id="GO:0003676">
    <property type="term" value="F:nucleic acid binding"/>
    <property type="evidence" value="ECO:0007669"/>
    <property type="project" value="InterPro"/>
</dbReference>
<keyword evidence="3 5" id="KW-0949">S-adenosyl-L-methionine</keyword>
<dbReference type="InterPro" id="IPR004556">
    <property type="entry name" value="HemK-like"/>
</dbReference>
<dbReference type="NCBIfam" id="TIGR03534">
    <property type="entry name" value="RF_mod_PrmC"/>
    <property type="match status" value="1"/>
</dbReference>
<evidence type="ECO:0000259" key="6">
    <source>
        <dbReference type="Pfam" id="PF05175"/>
    </source>
</evidence>
<comment type="similarity">
    <text evidence="5">Belongs to the protein N5-glutamine methyltransferase family. PrmC subfamily.</text>
</comment>
<protein>
    <recommendedName>
        <fullName evidence="5">Release factor glutamine methyltransferase</fullName>
        <shortName evidence="5">RF MTase</shortName>
        <ecNumber evidence="5">2.1.1.297</ecNumber>
    </recommendedName>
    <alternativeName>
        <fullName evidence="5">N5-glutamine methyltransferase PrmC</fullName>
    </alternativeName>
    <alternativeName>
        <fullName evidence="5">Protein-(glutamine-N5) MTase PrmC</fullName>
    </alternativeName>
    <alternativeName>
        <fullName evidence="5">Protein-glutamine N-methyltransferase PrmC</fullName>
    </alternativeName>
</protein>
<dbReference type="EC" id="2.1.1.297" evidence="5"/>
<feature type="binding site" evidence="5">
    <location>
        <position position="191"/>
    </location>
    <ligand>
        <name>S-adenosyl-L-methionine</name>
        <dbReference type="ChEBI" id="CHEBI:59789"/>
    </ligand>
</feature>
<dbReference type="PROSITE" id="PS00092">
    <property type="entry name" value="N6_MTASE"/>
    <property type="match status" value="1"/>
</dbReference>
<evidence type="ECO:0000256" key="5">
    <source>
        <dbReference type="HAMAP-Rule" id="MF_02126"/>
    </source>
</evidence>
<dbReference type="InterPro" id="IPR040758">
    <property type="entry name" value="PrmC_N"/>
</dbReference>
<dbReference type="PANTHER" id="PTHR18895:SF74">
    <property type="entry name" value="MTRF1L RELEASE FACTOR GLUTAMINE METHYLTRANSFERASE"/>
    <property type="match status" value="1"/>
</dbReference>
<feature type="domain" description="Release factor glutamine methyltransferase N-terminal" evidence="7">
    <location>
        <begin position="9"/>
        <end position="77"/>
    </location>
</feature>
<dbReference type="Pfam" id="PF05175">
    <property type="entry name" value="MTS"/>
    <property type="match status" value="1"/>
</dbReference>
<dbReference type="AlphaFoldDB" id="A0A0A3IBH5"/>
<name>A0A0A3IBH5_9BACL</name>
<dbReference type="InterPro" id="IPR019874">
    <property type="entry name" value="RF_methyltr_PrmC"/>
</dbReference>
<dbReference type="Gene3D" id="1.10.8.10">
    <property type="entry name" value="DNA helicase RuvA subunit, C-terminal domain"/>
    <property type="match status" value="1"/>
</dbReference>
<comment type="caution">
    <text evidence="5">Lacks conserved residue(s) required for the propagation of feature annotation.</text>
</comment>
<dbReference type="OrthoDB" id="9800643at2"/>
<dbReference type="Gene3D" id="3.40.50.150">
    <property type="entry name" value="Vaccinia Virus protein VP39"/>
    <property type="match status" value="1"/>
</dbReference>
<dbReference type="PANTHER" id="PTHR18895">
    <property type="entry name" value="HEMK METHYLTRANSFERASE"/>
    <property type="match status" value="1"/>
</dbReference>
<dbReference type="SUPFAM" id="SSF53335">
    <property type="entry name" value="S-adenosyl-L-methionine-dependent methyltransferases"/>
    <property type="match status" value="1"/>
</dbReference>
<feature type="binding site" evidence="5">
    <location>
        <begin position="191"/>
        <end position="194"/>
    </location>
    <ligand>
        <name>substrate</name>
    </ligand>
</feature>
<organism evidence="8 9">
    <name type="scientific">Ureibacillus manganicus DSM 26584</name>
    <dbReference type="NCBI Taxonomy" id="1384049"/>
    <lineage>
        <taxon>Bacteria</taxon>
        <taxon>Bacillati</taxon>
        <taxon>Bacillota</taxon>
        <taxon>Bacilli</taxon>
        <taxon>Bacillales</taxon>
        <taxon>Caryophanaceae</taxon>
        <taxon>Ureibacillus</taxon>
    </lineage>
</organism>
<feature type="domain" description="Methyltransferase small" evidence="6">
    <location>
        <begin position="116"/>
        <end position="197"/>
    </location>
</feature>
<evidence type="ECO:0000313" key="9">
    <source>
        <dbReference type="Proteomes" id="UP000030416"/>
    </source>
</evidence>
<dbReference type="eggNOG" id="COG2890">
    <property type="taxonomic scope" value="Bacteria"/>
</dbReference>
<comment type="caution">
    <text evidence="8">The sequence shown here is derived from an EMBL/GenBank/DDBJ whole genome shotgun (WGS) entry which is preliminary data.</text>
</comment>
<evidence type="ECO:0000256" key="3">
    <source>
        <dbReference type="ARBA" id="ARBA00022691"/>
    </source>
</evidence>
<sequence>MIKHRTIFEALNWASSFLVEKGRDENAARLLMQHVLETNYSGLMMRMHDEISQNHGLQFEQYVYEHAKGRPVQYITGVEEFYGRKFLVDETVLIPRPETEELVHGMLERIYRMFGTTKSINLADIGTGSGAIAITMKLEHPSASVTATDISADALQTARQNAKILNADINFRQGDLTEPIQNEKWDVILSNPPYIAFDEATDMSDVVLDHEPHTALFAEENGLILYRKLAENLPKLVNKPAIIGVEIGYTQGEAVASFFKNSFPQAKIDIVKDINKKNRMIFCEINE</sequence>
<keyword evidence="1 5" id="KW-0489">Methyltransferase</keyword>
<dbReference type="EMBL" id="JPVN01000002">
    <property type="protein sequence ID" value="KGR80173.1"/>
    <property type="molecule type" value="Genomic_DNA"/>
</dbReference>
<reference evidence="8 9" key="1">
    <citation type="submission" date="2014-02" db="EMBL/GenBank/DDBJ databases">
        <title>Draft genome sequence of Lysinibacillus manganicus DSM 26584T.</title>
        <authorList>
            <person name="Zhang F."/>
            <person name="Wang G."/>
            <person name="Zhang L."/>
        </authorList>
    </citation>
    <scope>NUCLEOTIDE SEQUENCE [LARGE SCALE GENOMIC DNA]</scope>
    <source>
        <strain evidence="8 9">DSM 26584</strain>
    </source>
</reference>
<dbReference type="CDD" id="cd02440">
    <property type="entry name" value="AdoMet_MTases"/>
    <property type="match status" value="1"/>
</dbReference>
<evidence type="ECO:0000256" key="1">
    <source>
        <dbReference type="ARBA" id="ARBA00022603"/>
    </source>
</evidence>
<feature type="binding site" evidence="5">
    <location>
        <begin position="126"/>
        <end position="130"/>
    </location>
    <ligand>
        <name>S-adenosyl-L-methionine</name>
        <dbReference type="ChEBI" id="CHEBI:59789"/>
    </ligand>
</feature>
<dbReference type="RefSeq" id="WP_036182325.1">
    <property type="nucleotide sequence ID" value="NZ_AVDA01000002.1"/>
</dbReference>